<evidence type="ECO:0000256" key="2">
    <source>
        <dbReference type="SAM" id="MobiDB-lite"/>
    </source>
</evidence>
<proteinExistence type="predicted"/>
<evidence type="ECO:0000313" key="5">
    <source>
        <dbReference type="Proteomes" id="UP000245942"/>
    </source>
</evidence>
<name>A0A316UDV0_9BASI</name>
<feature type="region of interest" description="Disordered" evidence="2">
    <location>
        <begin position="664"/>
        <end position="766"/>
    </location>
</feature>
<feature type="compositionally biased region" description="Polar residues" evidence="2">
    <location>
        <begin position="741"/>
        <end position="750"/>
    </location>
</feature>
<dbReference type="Gene3D" id="3.30.70.330">
    <property type="match status" value="1"/>
</dbReference>
<gene>
    <name evidence="4" type="ORF">BCV69DRAFT_297367</name>
</gene>
<dbReference type="InterPro" id="IPR012677">
    <property type="entry name" value="Nucleotide-bd_a/b_plait_sf"/>
</dbReference>
<dbReference type="PROSITE" id="PS50102">
    <property type="entry name" value="RRM"/>
    <property type="match status" value="1"/>
</dbReference>
<dbReference type="RefSeq" id="XP_025350597.1">
    <property type="nucleotide sequence ID" value="XM_025494106.1"/>
</dbReference>
<feature type="region of interest" description="Disordered" evidence="2">
    <location>
        <begin position="292"/>
        <end position="337"/>
    </location>
</feature>
<dbReference type="GeneID" id="37015840"/>
<reference evidence="4 5" key="1">
    <citation type="journal article" date="2018" name="Mol. Biol. Evol.">
        <title>Broad Genomic Sampling Reveals a Smut Pathogenic Ancestry of the Fungal Clade Ustilaginomycotina.</title>
        <authorList>
            <person name="Kijpornyongpan T."/>
            <person name="Mondo S.J."/>
            <person name="Barry K."/>
            <person name="Sandor L."/>
            <person name="Lee J."/>
            <person name="Lipzen A."/>
            <person name="Pangilinan J."/>
            <person name="LaButti K."/>
            <person name="Hainaut M."/>
            <person name="Henrissat B."/>
            <person name="Grigoriev I.V."/>
            <person name="Spatafora J.W."/>
            <person name="Aime M.C."/>
        </authorList>
    </citation>
    <scope>NUCLEOTIDE SEQUENCE [LARGE SCALE GENOMIC DNA]</scope>
    <source>
        <strain evidence="4 5">MCA 4718</strain>
    </source>
</reference>
<dbReference type="InterPro" id="IPR035979">
    <property type="entry name" value="RBD_domain_sf"/>
</dbReference>
<dbReference type="Proteomes" id="UP000245942">
    <property type="component" value="Unassembled WGS sequence"/>
</dbReference>
<feature type="region of interest" description="Disordered" evidence="2">
    <location>
        <begin position="1"/>
        <end position="50"/>
    </location>
</feature>
<feature type="region of interest" description="Disordered" evidence="2">
    <location>
        <begin position="125"/>
        <end position="196"/>
    </location>
</feature>
<dbReference type="OrthoDB" id="336240at2759"/>
<evidence type="ECO:0000313" key="4">
    <source>
        <dbReference type="EMBL" id="PWN23437.1"/>
    </source>
</evidence>
<accession>A0A316UDV0</accession>
<dbReference type="SUPFAM" id="SSF54928">
    <property type="entry name" value="RNA-binding domain, RBD"/>
    <property type="match status" value="1"/>
</dbReference>
<feature type="compositionally biased region" description="Polar residues" evidence="2">
    <location>
        <begin position="162"/>
        <end position="180"/>
    </location>
</feature>
<feature type="compositionally biased region" description="Polar residues" evidence="2">
    <location>
        <begin position="381"/>
        <end position="400"/>
    </location>
</feature>
<feature type="region of interest" description="Disordered" evidence="2">
    <location>
        <begin position="376"/>
        <end position="401"/>
    </location>
</feature>
<dbReference type="EMBL" id="KZ819322">
    <property type="protein sequence ID" value="PWN23437.1"/>
    <property type="molecule type" value="Genomic_DNA"/>
</dbReference>
<dbReference type="InterPro" id="IPR000504">
    <property type="entry name" value="RRM_dom"/>
</dbReference>
<feature type="domain" description="RRM" evidence="3">
    <location>
        <begin position="776"/>
        <end position="862"/>
    </location>
</feature>
<evidence type="ECO:0000259" key="3">
    <source>
        <dbReference type="PROSITE" id="PS50102"/>
    </source>
</evidence>
<keyword evidence="1" id="KW-0694">RNA-binding</keyword>
<protein>
    <recommendedName>
        <fullName evidence="3">RRM domain-containing protein</fullName>
    </recommendedName>
</protein>
<feature type="compositionally biased region" description="Basic and acidic residues" evidence="2">
    <location>
        <begin position="717"/>
        <end position="735"/>
    </location>
</feature>
<sequence>MASTLATSTRARKHLLPSEYSPSAPSPSPPRTPVNAVPDTQQFTSPGFATAVLDPGSDPVIAARHRSKSEAQLLQSAYYPRGEIEAGPQNTVSATHEQPYASIEDHGLAAALHRRSSRLGLSLVSNQSPTRSHFARSTEPVRSRAREEGDRVDASDVATRLRATTFSAHPWQSPSHSGSPPKSRHSTRPSSYVASHHAESEHLAAVECHPEWLLDVNLRSAMLQYTSERQGMSNGITSHVTQPNSFDAIGQTHSFADFKRAADDQCSDRSTDSFEVFDDPEQSTAERARGLHARTDSGGFAGSSGAAHVTVSHRHVSKVNSTEHLPPVMRQGLSRRSKTTALTMTKTTAATVFDQPNRAKSAAKKDEDIFGSHSVAPANVSRHSPSEAIQSSRSGGTPNGEQLDRLLDHVAHSRRRAVTTVLATDATPASLRLVSSPELSATPDCQGVFSPFPDSYTELLQGQYFDHIDHNGQPGSRNGHEANDQQITLDEADPRAVAAALQYHRTSPSGATGRDLKKISCELCGALVLRWAILLPCNHRACSACCCSGVNQVSTTPPRRHVCAACQGIVTGLTLSLPAAEAAQAAAWSRGGDADPSPRPTAYTDPNLYPAPELMHAHIASNRSDLTGRFPGVAEALLGINRPIRGINSDVVAAALARQPVIPLPSEKPECTSTPQHTSSDRTSNTADLSITFSEDASFYGPQRSRHRPRTYTGGSHVDRSAKDTKCEVKRHVASEDQQEARNQLSSPSKAASARTPASDNHIRVEPLPDESHLIAVVRVDNIPWKTSYQDIVKWIPDPYELLPDPADVAQPVHVPIDVKTGKTANCAFIELKDEGSAKKLIRRRNNTKLCGRPVSLLLSNYEEVIGEVFPSVEHFPPGTPTRLLTYFTKWQLEQLIQLLRSGGPQLKSPLKPIEYIISLIQLVPDDLSPDQRDLLAEKALGVLKKGTQWLNSRVDGLFFALHRLIQASVNNRTFTRVQKDRIVEHVRQIPNIRVNTEAASAAKPVVETAAAIHDITHPAKQGHAPESAHHYRDQGTAHGPVPYHSHNSTAGFPFPPYSSFATTGDYVAPGMPFGHVRHATVGSAPAFTPSTMTGIGAGAVHCDKWLISDSYSQKSVHSCSADCDKSQGVIGDVSKRFWHGLDNNAGVGVSDGH</sequence>
<dbReference type="GO" id="GO:0003723">
    <property type="term" value="F:RNA binding"/>
    <property type="evidence" value="ECO:0007669"/>
    <property type="project" value="UniProtKB-UniRule"/>
</dbReference>
<keyword evidence="5" id="KW-1185">Reference proteome</keyword>
<dbReference type="STRING" id="1684307.A0A316UDV0"/>
<feature type="compositionally biased region" description="Polar residues" evidence="2">
    <location>
        <begin position="38"/>
        <end position="47"/>
    </location>
</feature>
<evidence type="ECO:0000256" key="1">
    <source>
        <dbReference type="PROSITE-ProRule" id="PRU00176"/>
    </source>
</evidence>
<dbReference type="AlphaFoldDB" id="A0A316UDV0"/>
<feature type="compositionally biased region" description="Polar residues" evidence="2">
    <location>
        <begin position="671"/>
        <end position="695"/>
    </location>
</feature>
<feature type="compositionally biased region" description="Basic and acidic residues" evidence="2">
    <location>
        <begin position="139"/>
        <end position="154"/>
    </location>
</feature>
<organism evidence="4 5">
    <name type="scientific">Pseudomicrostroma glucosiphilum</name>
    <dbReference type="NCBI Taxonomy" id="1684307"/>
    <lineage>
        <taxon>Eukaryota</taxon>
        <taxon>Fungi</taxon>
        <taxon>Dikarya</taxon>
        <taxon>Basidiomycota</taxon>
        <taxon>Ustilaginomycotina</taxon>
        <taxon>Exobasidiomycetes</taxon>
        <taxon>Microstromatales</taxon>
        <taxon>Microstromatales incertae sedis</taxon>
        <taxon>Pseudomicrostroma</taxon>
    </lineage>
</organism>